<dbReference type="Proteomes" id="UP000625711">
    <property type="component" value="Unassembled WGS sequence"/>
</dbReference>
<keyword evidence="3" id="KW-1185">Reference proteome</keyword>
<evidence type="ECO:0000313" key="2">
    <source>
        <dbReference type="EMBL" id="KAF7278162.1"/>
    </source>
</evidence>
<gene>
    <name evidence="2" type="ORF">GWI33_008777</name>
</gene>
<dbReference type="Pfam" id="PF16009">
    <property type="entry name" value="DUF4779"/>
    <property type="match status" value="1"/>
</dbReference>
<keyword evidence="1" id="KW-0732">Signal</keyword>
<dbReference type="EMBL" id="JAACXV010000406">
    <property type="protein sequence ID" value="KAF7278162.1"/>
    <property type="molecule type" value="Genomic_DNA"/>
</dbReference>
<accession>A0A834IBJ6</accession>
<dbReference type="OrthoDB" id="6432502at2759"/>
<sequence>MSFTLFFRIVTLLMIFSFNHAVELESLYMKTSKLDDQATSGSQFSYVDVPSSLYQSNNDAVAASSSHEPLLVESYGKDLPSITYVTEDELKYAPYSIVDYYKGLQNPYGITYGEGNGYLTKFIDDKGNIYSLDNKAHYGYDDSKGYDSTRDFEKKLKGNYYNVDDKSYYNEKGGKNGLALQNDGHYASQHGYGVAHHGGSFSQKNGHDKGSKISGYQKVYRKDDYNKQHKFYDIADKRGHYKKYGSRHAKDGSNSGYFVHDNNKESQYVDKNAGAKGISDKGYVDEYMDKFKAAKGSDNFAKEYSKYDKENGSENKAIYDTSVYT</sequence>
<dbReference type="InterPro" id="IPR031959">
    <property type="entry name" value="DUF4779"/>
</dbReference>
<reference evidence="2" key="1">
    <citation type="submission" date="2020-08" db="EMBL/GenBank/DDBJ databases">
        <title>Genome sequencing and assembly of the red palm weevil Rhynchophorus ferrugineus.</title>
        <authorList>
            <person name="Dias G.B."/>
            <person name="Bergman C.M."/>
            <person name="Manee M."/>
        </authorList>
    </citation>
    <scope>NUCLEOTIDE SEQUENCE</scope>
    <source>
        <strain evidence="2">AA-2017</strain>
        <tissue evidence="2">Whole larva</tissue>
    </source>
</reference>
<protein>
    <submittedName>
        <fullName evidence="2">Uncharacterized protein</fullName>
    </submittedName>
</protein>
<organism evidence="2 3">
    <name type="scientific">Rhynchophorus ferrugineus</name>
    <name type="common">Red palm weevil</name>
    <name type="synonym">Curculio ferrugineus</name>
    <dbReference type="NCBI Taxonomy" id="354439"/>
    <lineage>
        <taxon>Eukaryota</taxon>
        <taxon>Metazoa</taxon>
        <taxon>Ecdysozoa</taxon>
        <taxon>Arthropoda</taxon>
        <taxon>Hexapoda</taxon>
        <taxon>Insecta</taxon>
        <taxon>Pterygota</taxon>
        <taxon>Neoptera</taxon>
        <taxon>Endopterygota</taxon>
        <taxon>Coleoptera</taxon>
        <taxon>Polyphaga</taxon>
        <taxon>Cucujiformia</taxon>
        <taxon>Curculionidae</taxon>
        <taxon>Dryophthorinae</taxon>
        <taxon>Rhynchophorus</taxon>
    </lineage>
</organism>
<dbReference type="AlphaFoldDB" id="A0A834IBJ6"/>
<proteinExistence type="predicted"/>
<feature type="signal peptide" evidence="1">
    <location>
        <begin position="1"/>
        <end position="21"/>
    </location>
</feature>
<feature type="chain" id="PRO_5032307922" evidence="1">
    <location>
        <begin position="22"/>
        <end position="325"/>
    </location>
</feature>
<evidence type="ECO:0000313" key="3">
    <source>
        <dbReference type="Proteomes" id="UP000625711"/>
    </source>
</evidence>
<evidence type="ECO:0000256" key="1">
    <source>
        <dbReference type="SAM" id="SignalP"/>
    </source>
</evidence>
<comment type="caution">
    <text evidence="2">The sequence shown here is derived from an EMBL/GenBank/DDBJ whole genome shotgun (WGS) entry which is preliminary data.</text>
</comment>
<name>A0A834IBJ6_RHYFE</name>